<proteinExistence type="predicted"/>
<dbReference type="EMBL" id="CADCVS010000181">
    <property type="protein sequence ID" value="CAA9487770.1"/>
    <property type="molecule type" value="Genomic_DNA"/>
</dbReference>
<reference evidence="1" key="1">
    <citation type="submission" date="2020-02" db="EMBL/GenBank/DDBJ databases">
        <authorList>
            <person name="Meier V. D."/>
        </authorList>
    </citation>
    <scope>NUCLEOTIDE SEQUENCE</scope>
    <source>
        <strain evidence="1">AVDCRST_MAG30</strain>
    </source>
</reference>
<sequence length="38" mass="3842">MARGALLRPAAKLGYRVAVDGGWRDGLAGAAKIALDCG</sequence>
<organism evidence="1">
    <name type="scientific">uncultured Solirubrobacteraceae bacterium</name>
    <dbReference type="NCBI Taxonomy" id="1162706"/>
    <lineage>
        <taxon>Bacteria</taxon>
        <taxon>Bacillati</taxon>
        <taxon>Actinomycetota</taxon>
        <taxon>Thermoleophilia</taxon>
        <taxon>Solirubrobacterales</taxon>
        <taxon>Solirubrobacteraceae</taxon>
        <taxon>environmental samples</taxon>
    </lineage>
</organism>
<accession>A0A6J4S981</accession>
<dbReference type="AlphaFoldDB" id="A0A6J4S981"/>
<feature type="non-terminal residue" evidence="1">
    <location>
        <position position="38"/>
    </location>
</feature>
<gene>
    <name evidence="1" type="ORF">AVDCRST_MAG30-1197</name>
</gene>
<protein>
    <submittedName>
        <fullName evidence="1">Uncharacterized protein</fullName>
    </submittedName>
</protein>
<name>A0A6J4S981_9ACTN</name>
<evidence type="ECO:0000313" key="1">
    <source>
        <dbReference type="EMBL" id="CAA9487770.1"/>
    </source>
</evidence>